<evidence type="ECO:0000313" key="7">
    <source>
        <dbReference type="EMBL" id="KIC93351.1"/>
    </source>
</evidence>
<keyword evidence="5 6" id="KW-0472">Membrane</keyword>
<feature type="transmembrane region" description="Helical" evidence="6">
    <location>
        <begin position="158"/>
        <end position="176"/>
    </location>
</feature>
<evidence type="ECO:0000256" key="1">
    <source>
        <dbReference type="ARBA" id="ARBA00004651"/>
    </source>
</evidence>
<dbReference type="AlphaFoldDB" id="A0A0C1L146"/>
<feature type="transmembrane region" description="Helical" evidence="6">
    <location>
        <begin position="182"/>
        <end position="200"/>
    </location>
</feature>
<organism evidence="7 8">
    <name type="scientific">Flavihumibacter solisilvae</name>
    <dbReference type="NCBI Taxonomy" id="1349421"/>
    <lineage>
        <taxon>Bacteria</taxon>
        <taxon>Pseudomonadati</taxon>
        <taxon>Bacteroidota</taxon>
        <taxon>Chitinophagia</taxon>
        <taxon>Chitinophagales</taxon>
        <taxon>Chitinophagaceae</taxon>
        <taxon>Flavihumibacter</taxon>
    </lineage>
</organism>
<dbReference type="OrthoDB" id="88014at2"/>
<comment type="caution">
    <text evidence="7">The sequence shown here is derived from an EMBL/GenBank/DDBJ whole genome shotgun (WGS) entry which is preliminary data.</text>
</comment>
<keyword evidence="4 6" id="KW-1133">Transmembrane helix</keyword>
<dbReference type="STRING" id="1349421.OI18_17900"/>
<feature type="transmembrane region" description="Helical" evidence="6">
    <location>
        <begin position="12"/>
        <end position="34"/>
    </location>
</feature>
<comment type="subcellular location">
    <subcellularLocation>
        <location evidence="1">Cell membrane</location>
        <topology evidence="1">Multi-pass membrane protein</topology>
    </subcellularLocation>
</comment>
<evidence type="ECO:0000256" key="4">
    <source>
        <dbReference type="ARBA" id="ARBA00022989"/>
    </source>
</evidence>
<gene>
    <name evidence="7" type="ORF">OI18_17900</name>
</gene>
<dbReference type="EMBL" id="JSVC01000020">
    <property type="protein sequence ID" value="KIC93351.1"/>
    <property type="molecule type" value="Genomic_DNA"/>
</dbReference>
<feature type="transmembrane region" description="Helical" evidence="6">
    <location>
        <begin position="307"/>
        <end position="325"/>
    </location>
</feature>
<dbReference type="Pfam" id="PF01943">
    <property type="entry name" value="Polysacc_synt"/>
    <property type="match status" value="1"/>
</dbReference>
<feature type="transmembrane region" description="Helical" evidence="6">
    <location>
        <begin position="40"/>
        <end position="64"/>
    </location>
</feature>
<dbReference type="InterPro" id="IPR050833">
    <property type="entry name" value="Poly_Biosynth_Transport"/>
</dbReference>
<feature type="transmembrane region" description="Helical" evidence="6">
    <location>
        <begin position="458"/>
        <end position="476"/>
    </location>
</feature>
<feature type="transmembrane region" description="Helical" evidence="6">
    <location>
        <begin position="84"/>
        <end position="104"/>
    </location>
</feature>
<evidence type="ECO:0000256" key="5">
    <source>
        <dbReference type="ARBA" id="ARBA00023136"/>
    </source>
</evidence>
<reference evidence="7 8" key="1">
    <citation type="submission" date="2014-11" db="EMBL/GenBank/DDBJ databases">
        <title>Genome sequence of Flavihumibacter solisilvae 3-3.</title>
        <authorList>
            <person name="Zhou G."/>
            <person name="Li M."/>
            <person name="Wang G."/>
        </authorList>
    </citation>
    <scope>NUCLEOTIDE SEQUENCE [LARGE SCALE GENOMIC DNA]</scope>
    <source>
        <strain evidence="7 8">3-3</strain>
    </source>
</reference>
<dbReference type="GO" id="GO:0005886">
    <property type="term" value="C:plasma membrane"/>
    <property type="evidence" value="ECO:0007669"/>
    <property type="project" value="UniProtKB-SubCell"/>
</dbReference>
<dbReference type="RefSeq" id="WP_039142348.1">
    <property type="nucleotide sequence ID" value="NZ_JSVC01000020.1"/>
</dbReference>
<protein>
    <submittedName>
        <fullName evidence="7">Uncharacterized protein</fullName>
    </submittedName>
</protein>
<feature type="transmembrane region" description="Helical" evidence="6">
    <location>
        <begin position="432"/>
        <end position="452"/>
    </location>
</feature>
<evidence type="ECO:0000256" key="3">
    <source>
        <dbReference type="ARBA" id="ARBA00022692"/>
    </source>
</evidence>
<keyword evidence="8" id="KW-1185">Reference proteome</keyword>
<keyword evidence="3 6" id="KW-0812">Transmembrane</keyword>
<sequence length="500" mass="56398">MGVIQRQSIRSTVLILLGFGLGAFNMLVLVPRILTTEELGLTRVITDAGITLATLCTLGCTAVINKFAPFYKSHLSPKKNDLPFFTLTLCLTGFVVMCVAGYLGKDLIVRKFSERSPLFVEYSYLVYPYCFFMLMFMWMEGFAWSFNRGILSNGLREIVPRVVFLAILVLFVVKLISLDVFLLIFSLSYLLPSILMFIALRRTGRFYFQPEPSNLTNRLRGKMVNFGLFVFGAHFLNLLSRTVDTFILSAKSDRGLTDTAVFTIATYIVTLMEVPQRSMNSSVVPVLAEAWKNKDFVKIRNVYHKSVSNLLLVGLFMFGLMWLNIHNISEFLGKNFSGIEAVILLMGIGKLIDLGTGANGQIIGTSNFWKVDFTTNVIYTLLALPLNYFLIAHYGLLGAAYSSLISLTFYNILRFGFLKYKYNLQPYSKKEFLAVLVAIICAAIAYFIPRIGSLFLDAFVRSVVFTGLLLPAIYHLRVSEEVNKLIEKYALMIKSKIRTS</sequence>
<evidence type="ECO:0000256" key="2">
    <source>
        <dbReference type="ARBA" id="ARBA00022475"/>
    </source>
</evidence>
<evidence type="ECO:0000313" key="8">
    <source>
        <dbReference type="Proteomes" id="UP000031408"/>
    </source>
</evidence>
<dbReference type="PANTHER" id="PTHR30250:SF11">
    <property type="entry name" value="O-ANTIGEN TRANSPORTER-RELATED"/>
    <property type="match status" value="1"/>
</dbReference>
<proteinExistence type="predicted"/>
<feature type="transmembrane region" description="Helical" evidence="6">
    <location>
        <begin position="391"/>
        <end position="412"/>
    </location>
</feature>
<dbReference type="Proteomes" id="UP000031408">
    <property type="component" value="Unassembled WGS sequence"/>
</dbReference>
<keyword evidence="2" id="KW-1003">Cell membrane</keyword>
<dbReference type="InterPro" id="IPR002797">
    <property type="entry name" value="Polysacc_synth"/>
</dbReference>
<name>A0A0C1L146_9BACT</name>
<evidence type="ECO:0000256" key="6">
    <source>
        <dbReference type="SAM" id="Phobius"/>
    </source>
</evidence>
<dbReference type="PANTHER" id="PTHR30250">
    <property type="entry name" value="PST FAMILY PREDICTED COLANIC ACID TRANSPORTER"/>
    <property type="match status" value="1"/>
</dbReference>
<accession>A0A0C1L146</accession>
<feature type="transmembrane region" description="Helical" evidence="6">
    <location>
        <begin position="124"/>
        <end position="146"/>
    </location>
</feature>